<evidence type="ECO:0000313" key="2">
    <source>
        <dbReference type="EMBL" id="OGD61977.1"/>
    </source>
</evidence>
<organism evidence="2 3">
    <name type="scientific">Candidatus Berkelbacteria bacterium RIFOXYA2_FULL_43_10</name>
    <dbReference type="NCBI Taxonomy" id="1797472"/>
    <lineage>
        <taxon>Bacteria</taxon>
        <taxon>Candidatus Berkelbacteria</taxon>
    </lineage>
</organism>
<evidence type="ECO:0000259" key="1">
    <source>
        <dbReference type="Pfam" id="PF13406"/>
    </source>
</evidence>
<dbReference type="EMBL" id="MEZY01000057">
    <property type="protein sequence ID" value="OGD61977.1"/>
    <property type="molecule type" value="Genomic_DNA"/>
</dbReference>
<proteinExistence type="predicted"/>
<dbReference type="InterPro" id="IPR031304">
    <property type="entry name" value="SLT_2"/>
</dbReference>
<dbReference type="InterPro" id="IPR043426">
    <property type="entry name" value="MltB-like"/>
</dbReference>
<dbReference type="AlphaFoldDB" id="A0A1F5E3J0"/>
<dbReference type="Proteomes" id="UP000178583">
    <property type="component" value="Unassembled WGS sequence"/>
</dbReference>
<reference evidence="2 3" key="1">
    <citation type="journal article" date="2016" name="Nat. Commun.">
        <title>Thousands of microbial genomes shed light on interconnected biogeochemical processes in an aquifer system.</title>
        <authorList>
            <person name="Anantharaman K."/>
            <person name="Brown C.T."/>
            <person name="Hug L.A."/>
            <person name="Sharon I."/>
            <person name="Castelle C.J."/>
            <person name="Probst A.J."/>
            <person name="Thomas B.C."/>
            <person name="Singh A."/>
            <person name="Wilkins M.J."/>
            <person name="Karaoz U."/>
            <person name="Brodie E.L."/>
            <person name="Williams K.H."/>
            <person name="Hubbard S.S."/>
            <person name="Banfield J.F."/>
        </authorList>
    </citation>
    <scope>NUCLEOTIDE SEQUENCE [LARGE SCALE GENOMIC DNA]</scope>
</reference>
<dbReference type="PANTHER" id="PTHR30163">
    <property type="entry name" value="MEMBRANE-BOUND LYTIC MUREIN TRANSGLYCOSYLASE B"/>
    <property type="match status" value="1"/>
</dbReference>
<dbReference type="PANTHER" id="PTHR30163:SF8">
    <property type="entry name" value="LYTIC MUREIN TRANSGLYCOSYLASE"/>
    <property type="match status" value="1"/>
</dbReference>
<dbReference type="Gene3D" id="1.10.530.10">
    <property type="match status" value="1"/>
</dbReference>
<dbReference type="Pfam" id="PF13406">
    <property type="entry name" value="SLT_2"/>
    <property type="match status" value="1"/>
</dbReference>
<gene>
    <name evidence="2" type="ORF">A2215_04460</name>
</gene>
<sequence>MILRKRNYKSKMRGMLRSLSLGINYENTISFTVGILFLAILALIVASAKAQDTEMYISKLVFDKSQSIALNIESEKAKIVPGESTIQREIREKAEAEARARAEAKAREDAMNASKVIKTSAKTVAYNDPSDFEALYAKAEAATGVDRRIIQAVHYVETGCSGSTSKKSYANAQGPMQFLPSTWKGHGVDGNGDGVADINNVEDAILSGAYYLKACGGSNVQRALWGYNPSQAYYNKVMKVARSLGYPG</sequence>
<feature type="domain" description="Transglycosylase SLT" evidence="1">
    <location>
        <begin position="165"/>
        <end position="216"/>
    </location>
</feature>
<evidence type="ECO:0000313" key="3">
    <source>
        <dbReference type="Proteomes" id="UP000178583"/>
    </source>
</evidence>
<dbReference type="InterPro" id="IPR023346">
    <property type="entry name" value="Lysozyme-like_dom_sf"/>
</dbReference>
<dbReference type="CDD" id="cd13399">
    <property type="entry name" value="Slt35-like"/>
    <property type="match status" value="1"/>
</dbReference>
<comment type="caution">
    <text evidence="2">The sequence shown here is derived from an EMBL/GenBank/DDBJ whole genome shotgun (WGS) entry which is preliminary data.</text>
</comment>
<protein>
    <recommendedName>
        <fullName evidence="1">Transglycosylase SLT domain-containing protein</fullName>
    </recommendedName>
</protein>
<dbReference type="STRING" id="1797472.A2215_04460"/>
<accession>A0A1F5E3J0</accession>
<name>A0A1F5E3J0_9BACT</name>
<dbReference type="SUPFAM" id="SSF53955">
    <property type="entry name" value="Lysozyme-like"/>
    <property type="match status" value="1"/>
</dbReference>
<dbReference type="GO" id="GO:0008933">
    <property type="term" value="F:peptidoglycan lytic transglycosylase activity"/>
    <property type="evidence" value="ECO:0007669"/>
    <property type="project" value="TreeGrafter"/>
</dbReference>
<dbReference type="GO" id="GO:0009253">
    <property type="term" value="P:peptidoglycan catabolic process"/>
    <property type="evidence" value="ECO:0007669"/>
    <property type="project" value="TreeGrafter"/>
</dbReference>